<dbReference type="Gene3D" id="3.30.70.1450">
    <property type="entry name" value="Regulator of K+ conductance, C-terminal domain"/>
    <property type="match status" value="1"/>
</dbReference>
<dbReference type="Proteomes" id="UP001169066">
    <property type="component" value="Unassembled WGS sequence"/>
</dbReference>
<organism evidence="2 3">
    <name type="scientific">Sulfurovum xiamenensis</name>
    <dbReference type="NCBI Taxonomy" id="3019066"/>
    <lineage>
        <taxon>Bacteria</taxon>
        <taxon>Pseudomonadati</taxon>
        <taxon>Campylobacterota</taxon>
        <taxon>Epsilonproteobacteria</taxon>
        <taxon>Campylobacterales</taxon>
        <taxon>Sulfurovaceae</taxon>
        <taxon>Sulfurovum</taxon>
    </lineage>
</organism>
<gene>
    <name evidence="2" type="ORF">PF327_04405</name>
</gene>
<dbReference type="InterPro" id="IPR036721">
    <property type="entry name" value="RCK_C_sf"/>
</dbReference>
<protein>
    <recommendedName>
        <fullName evidence="1">RCK C-terminal domain-containing protein</fullName>
    </recommendedName>
</protein>
<dbReference type="EMBL" id="JAQIBC010000002">
    <property type="protein sequence ID" value="MDM5263430.1"/>
    <property type="molecule type" value="Genomic_DNA"/>
</dbReference>
<accession>A0ABT7QQP6</accession>
<evidence type="ECO:0000313" key="3">
    <source>
        <dbReference type="Proteomes" id="UP001169066"/>
    </source>
</evidence>
<comment type="caution">
    <text evidence="2">The sequence shown here is derived from an EMBL/GenBank/DDBJ whole genome shotgun (WGS) entry which is preliminary data.</text>
</comment>
<keyword evidence="3" id="KW-1185">Reference proteome</keyword>
<reference evidence="2" key="1">
    <citation type="submission" date="2023-01" db="EMBL/GenBank/DDBJ databases">
        <title>Sulfurovum sp. XTW-4 genome assembly.</title>
        <authorList>
            <person name="Wang J."/>
        </authorList>
    </citation>
    <scope>NUCLEOTIDE SEQUENCE</scope>
    <source>
        <strain evidence="2">XTW-4</strain>
    </source>
</reference>
<proteinExistence type="predicted"/>
<dbReference type="SUPFAM" id="SSF116726">
    <property type="entry name" value="TrkA C-terminal domain-like"/>
    <property type="match status" value="1"/>
</dbReference>
<name>A0ABT7QQP6_9BACT</name>
<dbReference type="Pfam" id="PF02080">
    <property type="entry name" value="TrkA_C"/>
    <property type="match status" value="1"/>
</dbReference>
<sequence>MNRIMNETKFSNLFVVMEDIEDARYVLKNIAMIKPKIRITLVNQWDDHTIGKDHENITIVHSDKLIAAHLYDQLPNVPLVAQNVGLGQGEIMEVHVPFGSSYAYRHVGSILQQKWKISALYRDEKLILPEDTTMIRPNDTLLILGQPIVLNGVYKTINKRIGLFPEPFGKNIYLILDLRHDKKEALLCLKQSIYLIEKLEDKALFVRILYPNDFDLIEELKTLESERVTISISYENENAAFLIKNDIHEFDIGLVMNSIPTFEADGLKETLYDLKKLVFLFGDKLLYNIKNSVVLMSENEKMESISSTAFDISETLGLGLTLGDFNPEGDFESKKMIIDHYETLAHIFNMEVNIEQKVANPIRELSNMEDILQIAPFEKRLNTDSLRKFISNRIQDFLLTTNKHPKLLVPFAMT</sequence>
<dbReference type="RefSeq" id="WP_289401491.1">
    <property type="nucleotide sequence ID" value="NZ_JAQIBC010000002.1"/>
</dbReference>
<feature type="domain" description="RCK C-terminal" evidence="1">
    <location>
        <begin position="79"/>
        <end position="159"/>
    </location>
</feature>
<evidence type="ECO:0000259" key="1">
    <source>
        <dbReference type="PROSITE" id="PS51202"/>
    </source>
</evidence>
<dbReference type="PROSITE" id="PS51202">
    <property type="entry name" value="RCK_C"/>
    <property type="match status" value="1"/>
</dbReference>
<evidence type="ECO:0000313" key="2">
    <source>
        <dbReference type="EMBL" id="MDM5263430.1"/>
    </source>
</evidence>
<dbReference type="InterPro" id="IPR006037">
    <property type="entry name" value="RCK_C"/>
</dbReference>